<dbReference type="RefSeq" id="WP_355668549.1">
    <property type="nucleotide sequence ID" value="NZ_JBEXRX010000315.1"/>
</dbReference>
<dbReference type="GO" id="GO:0008817">
    <property type="term" value="F:corrinoid adenosyltransferase activity"/>
    <property type="evidence" value="ECO:0007669"/>
    <property type="project" value="UniProtKB-EC"/>
</dbReference>
<keyword evidence="2" id="KW-0547">Nucleotide-binding</keyword>
<gene>
    <name evidence="6" type="ORF">ABZ071_35590</name>
</gene>
<dbReference type="Pfam" id="PF01923">
    <property type="entry name" value="Cob_adeno_trans"/>
    <property type="match status" value="1"/>
</dbReference>
<evidence type="ECO:0000256" key="3">
    <source>
        <dbReference type="ARBA" id="ARBA00022840"/>
    </source>
</evidence>
<protein>
    <submittedName>
        <fullName evidence="6">ATP:cob(I)alamin adenosyltransferase</fullName>
        <ecNumber evidence="6">2.5.1.17</ecNumber>
    </submittedName>
</protein>
<evidence type="ECO:0000313" key="7">
    <source>
        <dbReference type="Proteomes" id="UP001550348"/>
    </source>
</evidence>
<reference evidence="6 7" key="1">
    <citation type="submission" date="2024-06" db="EMBL/GenBank/DDBJ databases">
        <title>The Natural Products Discovery Center: Release of the First 8490 Sequenced Strains for Exploring Actinobacteria Biosynthetic Diversity.</title>
        <authorList>
            <person name="Kalkreuter E."/>
            <person name="Kautsar S.A."/>
            <person name="Yang D."/>
            <person name="Bader C.D."/>
            <person name="Teijaro C.N."/>
            <person name="Fluegel L."/>
            <person name="Davis C.M."/>
            <person name="Simpson J.R."/>
            <person name="Lauterbach L."/>
            <person name="Steele A.D."/>
            <person name="Gui C."/>
            <person name="Meng S."/>
            <person name="Li G."/>
            <person name="Viehrig K."/>
            <person name="Ye F."/>
            <person name="Su P."/>
            <person name="Kiefer A.F."/>
            <person name="Nichols A."/>
            <person name="Cepeda A.J."/>
            <person name="Yan W."/>
            <person name="Fan B."/>
            <person name="Jiang Y."/>
            <person name="Adhikari A."/>
            <person name="Zheng C.-J."/>
            <person name="Schuster L."/>
            <person name="Cowan T.M."/>
            <person name="Smanski M.J."/>
            <person name="Chevrette M.G."/>
            <person name="De Carvalho L.P.S."/>
            <person name="Shen B."/>
        </authorList>
    </citation>
    <scope>NUCLEOTIDE SEQUENCE [LARGE SCALE GENOMIC DNA]</scope>
    <source>
        <strain evidence="6 7">NPDC006286</strain>
    </source>
</reference>
<dbReference type="EMBL" id="JBEXRX010000315">
    <property type="protein sequence ID" value="MEU0157085.1"/>
    <property type="molecule type" value="Genomic_DNA"/>
</dbReference>
<accession>A0ABV2VW99</accession>
<dbReference type="Gene3D" id="1.20.1200.10">
    <property type="entry name" value="Cobalamin adenosyltransferase-like"/>
    <property type="match status" value="1"/>
</dbReference>
<dbReference type="InterPro" id="IPR016030">
    <property type="entry name" value="CblAdoTrfase-like"/>
</dbReference>
<feature type="domain" description="Cobalamin adenosyltransferase-like" evidence="5">
    <location>
        <begin position="3"/>
        <end position="61"/>
    </location>
</feature>
<comment type="caution">
    <text evidence="6">The sequence shown here is derived from an EMBL/GenBank/DDBJ whole genome shotgun (WGS) entry which is preliminary data.</text>
</comment>
<dbReference type="InterPro" id="IPR036451">
    <property type="entry name" value="CblAdoTrfase-like_sf"/>
</dbReference>
<proteinExistence type="predicted"/>
<name>A0ABV2VW99_9ACTN</name>
<organism evidence="6 7">
    <name type="scientific">Micromonospora fulviviridis</name>
    <dbReference type="NCBI Taxonomy" id="47860"/>
    <lineage>
        <taxon>Bacteria</taxon>
        <taxon>Bacillati</taxon>
        <taxon>Actinomycetota</taxon>
        <taxon>Actinomycetes</taxon>
        <taxon>Micromonosporales</taxon>
        <taxon>Micromonosporaceae</taxon>
        <taxon>Micromonospora</taxon>
    </lineage>
</organism>
<dbReference type="Proteomes" id="UP001550348">
    <property type="component" value="Unassembled WGS sequence"/>
</dbReference>
<evidence type="ECO:0000256" key="4">
    <source>
        <dbReference type="SAM" id="MobiDB-lite"/>
    </source>
</evidence>
<sequence>MVLNKLRPFILPGGTPVAAQLHGGRPRWALHLLGAGGDIVNPLTVKYLNRLSDLLFILSQVVSIDSHGAWATSCGCPVAARRARLPNGAAARPRQPQEEVMTGETAG</sequence>
<evidence type="ECO:0000256" key="1">
    <source>
        <dbReference type="ARBA" id="ARBA00022679"/>
    </source>
</evidence>
<dbReference type="EC" id="2.5.1.17" evidence="6"/>
<feature type="region of interest" description="Disordered" evidence="4">
    <location>
        <begin position="86"/>
        <end position="107"/>
    </location>
</feature>
<keyword evidence="3" id="KW-0067">ATP-binding</keyword>
<keyword evidence="7" id="KW-1185">Reference proteome</keyword>
<evidence type="ECO:0000256" key="2">
    <source>
        <dbReference type="ARBA" id="ARBA00022741"/>
    </source>
</evidence>
<dbReference type="SUPFAM" id="SSF89028">
    <property type="entry name" value="Cobalamin adenosyltransferase-like"/>
    <property type="match status" value="1"/>
</dbReference>
<evidence type="ECO:0000259" key="5">
    <source>
        <dbReference type="Pfam" id="PF01923"/>
    </source>
</evidence>
<evidence type="ECO:0000313" key="6">
    <source>
        <dbReference type="EMBL" id="MEU0157085.1"/>
    </source>
</evidence>
<keyword evidence="1 6" id="KW-0808">Transferase</keyword>